<reference evidence="4" key="1">
    <citation type="submission" date="2020-02" db="EMBL/GenBank/DDBJ databases">
        <authorList>
            <person name="Meier V. D."/>
        </authorList>
    </citation>
    <scope>NUCLEOTIDE SEQUENCE</scope>
    <source>
        <strain evidence="4">AVDCRST_MAG43</strain>
    </source>
</reference>
<dbReference type="AlphaFoldDB" id="A0A6J4V1P6"/>
<dbReference type="Gene3D" id="1.10.3210.10">
    <property type="entry name" value="Hypothetical protein af1432"/>
    <property type="match status" value="1"/>
</dbReference>
<dbReference type="NCBIfam" id="TIGR01353">
    <property type="entry name" value="dGTP_triPase"/>
    <property type="match status" value="1"/>
</dbReference>
<dbReference type="InterPro" id="IPR006261">
    <property type="entry name" value="dGTPase"/>
</dbReference>
<proteinExistence type="predicted"/>
<dbReference type="CDD" id="cd00077">
    <property type="entry name" value="HDc"/>
    <property type="match status" value="1"/>
</dbReference>
<dbReference type="InterPro" id="IPR051094">
    <property type="entry name" value="Diverse_Catalytic_Enzymes"/>
</dbReference>
<evidence type="ECO:0000259" key="3">
    <source>
        <dbReference type="PROSITE" id="PS51831"/>
    </source>
</evidence>
<dbReference type="PANTHER" id="PTHR35795:SF1">
    <property type="entry name" value="BIS(5'-NUCLEOSYL)-TETRAPHOSPHATASE, SYMMETRICAL"/>
    <property type="match status" value="1"/>
</dbReference>
<dbReference type="NCBIfam" id="NF002327">
    <property type="entry name" value="PRK01286.1-2"/>
    <property type="match status" value="1"/>
</dbReference>
<dbReference type="SUPFAM" id="SSF109604">
    <property type="entry name" value="HD-domain/PDEase-like"/>
    <property type="match status" value="1"/>
</dbReference>
<dbReference type="InterPro" id="IPR003607">
    <property type="entry name" value="HD/PDEase_dom"/>
</dbReference>
<gene>
    <name evidence="4" type="ORF">AVDCRST_MAG43-2228</name>
</gene>
<dbReference type="Pfam" id="PF01966">
    <property type="entry name" value="HD"/>
    <property type="match status" value="1"/>
</dbReference>
<dbReference type="Pfam" id="PF13286">
    <property type="entry name" value="HD_assoc"/>
    <property type="match status" value="1"/>
</dbReference>
<sequence>MSEQREQHLAPLATRSNEARAARRIAEEPSSLRTEFQRDRDRIIHTKSFRRLMHKTQVFIRPPGDHVRTRLTHTLEVTQIARTIGRALRLNEDLIEAIGMGHDLGHTPFGHVGERALASVVPGFRHNEQSLRIVDVLERDGRGLNLTEHVRDGILKHSKSRASLFGNMSGEPATLEGAVLKIADGVAYLSHDLDDAVRAGILSDADVPARVTRTLGNRHSVRIDTMVTDIVLSSNVVSERGVIAMSPDIEEASQELRAFLFERVYDPINQLPETQRAYHVVRDLYHHLVEHYDLLPAGVDAAPVDDSIERRTVDYVASMTDRYALELSERLAIRI</sequence>
<keyword evidence="1 4" id="KW-0378">Hydrolase</keyword>
<evidence type="ECO:0000256" key="1">
    <source>
        <dbReference type="ARBA" id="ARBA00022801"/>
    </source>
</evidence>
<dbReference type="InterPro" id="IPR026875">
    <property type="entry name" value="PHydrolase_assoc_dom"/>
</dbReference>
<evidence type="ECO:0000313" key="4">
    <source>
        <dbReference type="EMBL" id="CAA9564735.1"/>
    </source>
</evidence>
<protein>
    <submittedName>
        <fullName evidence="4">DNTP triphosphohydrolase, broad substrate specificity</fullName>
    </submittedName>
</protein>
<organism evidence="4">
    <name type="scientific">uncultured Thermomicrobiales bacterium</name>
    <dbReference type="NCBI Taxonomy" id="1645740"/>
    <lineage>
        <taxon>Bacteria</taxon>
        <taxon>Pseudomonadati</taxon>
        <taxon>Thermomicrobiota</taxon>
        <taxon>Thermomicrobia</taxon>
        <taxon>Thermomicrobiales</taxon>
        <taxon>environmental samples</taxon>
    </lineage>
</organism>
<feature type="compositionally biased region" description="Basic and acidic residues" evidence="2">
    <location>
        <begin position="17"/>
        <end position="27"/>
    </location>
</feature>
<dbReference type="SMART" id="SM00471">
    <property type="entry name" value="HDc"/>
    <property type="match status" value="1"/>
</dbReference>
<dbReference type="EMBL" id="CADCWI010000114">
    <property type="protein sequence ID" value="CAA9564735.1"/>
    <property type="molecule type" value="Genomic_DNA"/>
</dbReference>
<dbReference type="PROSITE" id="PS51831">
    <property type="entry name" value="HD"/>
    <property type="match status" value="1"/>
</dbReference>
<name>A0A6J4V1P6_9BACT</name>
<dbReference type="PANTHER" id="PTHR35795">
    <property type="entry name" value="SLR1885 PROTEIN"/>
    <property type="match status" value="1"/>
</dbReference>
<feature type="region of interest" description="Disordered" evidence="2">
    <location>
        <begin position="1"/>
        <end position="32"/>
    </location>
</feature>
<evidence type="ECO:0000256" key="2">
    <source>
        <dbReference type="SAM" id="MobiDB-lite"/>
    </source>
</evidence>
<feature type="domain" description="HD" evidence="3">
    <location>
        <begin position="70"/>
        <end position="189"/>
    </location>
</feature>
<dbReference type="InterPro" id="IPR006674">
    <property type="entry name" value="HD_domain"/>
</dbReference>
<accession>A0A6J4V1P6</accession>
<dbReference type="GO" id="GO:0016793">
    <property type="term" value="F:triphosphoric monoester hydrolase activity"/>
    <property type="evidence" value="ECO:0007669"/>
    <property type="project" value="InterPro"/>
</dbReference>